<keyword evidence="7 10" id="KW-0067">ATP-binding</keyword>
<evidence type="ECO:0000256" key="12">
    <source>
        <dbReference type="RuleBase" id="RU003784"/>
    </source>
</evidence>
<feature type="site" description="Interaction with substrate tRNA" evidence="10">
    <location>
        <position position="133"/>
    </location>
</feature>
<dbReference type="EC" id="2.5.1.75" evidence="10"/>
<organism evidence="14 15">
    <name type="scientific">Kribbella orskensis</name>
    <dbReference type="NCBI Taxonomy" id="2512216"/>
    <lineage>
        <taxon>Bacteria</taxon>
        <taxon>Bacillati</taxon>
        <taxon>Actinomycetota</taxon>
        <taxon>Actinomycetes</taxon>
        <taxon>Propionibacteriales</taxon>
        <taxon>Kribbellaceae</taxon>
        <taxon>Kribbella</taxon>
    </lineage>
</organism>
<evidence type="ECO:0000256" key="2">
    <source>
        <dbReference type="ARBA" id="ARBA00003213"/>
    </source>
</evidence>
<comment type="cofactor">
    <cofactor evidence="1 10">
        <name>Mg(2+)</name>
        <dbReference type="ChEBI" id="CHEBI:18420"/>
    </cofactor>
</comment>
<evidence type="ECO:0000256" key="5">
    <source>
        <dbReference type="ARBA" id="ARBA00022694"/>
    </source>
</evidence>
<evidence type="ECO:0000256" key="7">
    <source>
        <dbReference type="ARBA" id="ARBA00022840"/>
    </source>
</evidence>
<evidence type="ECO:0000256" key="13">
    <source>
        <dbReference type="RuleBase" id="RU003785"/>
    </source>
</evidence>
<dbReference type="HAMAP" id="MF_00185">
    <property type="entry name" value="IPP_trans"/>
    <property type="match status" value="1"/>
</dbReference>
<evidence type="ECO:0000256" key="3">
    <source>
        <dbReference type="ARBA" id="ARBA00005842"/>
    </source>
</evidence>
<evidence type="ECO:0000256" key="10">
    <source>
        <dbReference type="HAMAP-Rule" id="MF_00185"/>
    </source>
</evidence>
<dbReference type="NCBIfam" id="TIGR00174">
    <property type="entry name" value="miaA"/>
    <property type="match status" value="1"/>
</dbReference>
<dbReference type="SUPFAM" id="SSF52540">
    <property type="entry name" value="P-loop containing nucleoside triphosphate hydrolases"/>
    <property type="match status" value="1"/>
</dbReference>
<feature type="site" description="Interaction with substrate tRNA" evidence="10">
    <location>
        <position position="112"/>
    </location>
</feature>
<keyword evidence="15" id="KW-1185">Reference proteome</keyword>
<accession>A0ABY2BFF5</accession>
<proteinExistence type="inferred from homology"/>
<dbReference type="Gene3D" id="1.10.20.140">
    <property type="match status" value="1"/>
</dbReference>
<reference evidence="14 15" key="1">
    <citation type="journal article" date="2015" name="Stand. Genomic Sci.">
        <title>Genomic Encyclopedia of Bacterial and Archaeal Type Strains, Phase III: the genomes of soil and plant-associated and newly described type strains.</title>
        <authorList>
            <person name="Whitman W.B."/>
            <person name="Woyke T."/>
            <person name="Klenk H.P."/>
            <person name="Zhou Y."/>
            <person name="Lilburn T.G."/>
            <person name="Beck B.J."/>
            <person name="De Vos P."/>
            <person name="Vandamme P."/>
            <person name="Eisen J.A."/>
            <person name="Garrity G."/>
            <person name="Hugenholtz P."/>
            <person name="Kyrpides N.C."/>
        </authorList>
    </citation>
    <scope>NUCLEOTIDE SEQUENCE [LARGE SCALE GENOMIC DNA]</scope>
    <source>
        <strain evidence="14 15">VKM Ac-2538</strain>
    </source>
</reference>
<evidence type="ECO:0000256" key="9">
    <source>
        <dbReference type="ARBA" id="ARBA00049563"/>
    </source>
</evidence>
<dbReference type="InterPro" id="IPR039657">
    <property type="entry name" value="Dimethylallyltransferase"/>
</dbReference>
<evidence type="ECO:0000313" key="14">
    <source>
        <dbReference type="EMBL" id="TCO18806.1"/>
    </source>
</evidence>
<sequence length="334" mass="36407">MVESLVVAVVGPTAAGKSDLAVALCKEIHGSENLAGQPSGEVVNADAMQVYRGMDIGTAKITVAEQQGVPHHLLDILDVTETATVAEFQQLARTAIDDCLNRQRVPVLAGGSALYVRAILDDFVFPGTDPEVRERLEAELEQHGSGALHRRLAAVDAAAAQQILPSNGRRIVRALEVIEITAGPYVATLPEHKYIYEGAVQIGLDVPRPVLDERIGRRVDRMFEQGFVDEVRDLLGNGLLEGRTANRALGYSQVIALLRGEISEEEARERTAQATRRFARRQDSWFRKDHRITWLRYDDPDLVAHALSVVQGNRSEVTGVVGVEEGLGAVDARG</sequence>
<evidence type="ECO:0000256" key="4">
    <source>
        <dbReference type="ARBA" id="ARBA00022679"/>
    </source>
</evidence>
<dbReference type="EMBL" id="SLWM01000011">
    <property type="protein sequence ID" value="TCO18806.1"/>
    <property type="molecule type" value="Genomic_DNA"/>
</dbReference>
<comment type="similarity">
    <text evidence="3 10 13">Belongs to the IPP transferase family.</text>
</comment>
<dbReference type="PANTHER" id="PTHR11088:SF60">
    <property type="entry name" value="TRNA DIMETHYLALLYLTRANSFERASE"/>
    <property type="match status" value="1"/>
</dbReference>
<feature type="binding site" evidence="10">
    <location>
        <begin position="11"/>
        <end position="18"/>
    </location>
    <ligand>
        <name>ATP</name>
        <dbReference type="ChEBI" id="CHEBI:30616"/>
    </ligand>
</feature>
<evidence type="ECO:0000256" key="8">
    <source>
        <dbReference type="ARBA" id="ARBA00022842"/>
    </source>
</evidence>
<keyword evidence="8 10" id="KW-0460">Magnesium</keyword>
<dbReference type="Proteomes" id="UP000295818">
    <property type="component" value="Unassembled WGS sequence"/>
</dbReference>
<evidence type="ECO:0000256" key="6">
    <source>
        <dbReference type="ARBA" id="ARBA00022741"/>
    </source>
</evidence>
<dbReference type="RefSeq" id="WP_132191543.1">
    <property type="nucleotide sequence ID" value="NZ_SLWM01000011.1"/>
</dbReference>
<evidence type="ECO:0000256" key="11">
    <source>
        <dbReference type="RuleBase" id="RU003783"/>
    </source>
</evidence>
<comment type="caution">
    <text evidence="14">The sequence shown here is derived from an EMBL/GenBank/DDBJ whole genome shotgun (WGS) entry which is preliminary data.</text>
</comment>
<protein>
    <recommendedName>
        <fullName evidence="10">tRNA dimethylallyltransferase</fullName>
        <ecNumber evidence="10">2.5.1.75</ecNumber>
    </recommendedName>
    <alternativeName>
        <fullName evidence="10">Dimethylallyl diphosphate:tRNA dimethylallyltransferase</fullName>
        <shortName evidence="10">DMAPP:tRNA dimethylallyltransferase</shortName>
        <shortName evidence="10">DMATase</shortName>
    </alternativeName>
    <alternativeName>
        <fullName evidence="10">Isopentenyl-diphosphate:tRNA isopentenyltransferase</fullName>
        <shortName evidence="10">IPP transferase</shortName>
        <shortName evidence="10">IPPT</shortName>
        <shortName evidence="10">IPTase</shortName>
    </alternativeName>
</protein>
<keyword evidence="5 10" id="KW-0819">tRNA processing</keyword>
<keyword evidence="6 10" id="KW-0547">Nucleotide-binding</keyword>
<dbReference type="PANTHER" id="PTHR11088">
    <property type="entry name" value="TRNA DIMETHYLALLYLTRANSFERASE"/>
    <property type="match status" value="1"/>
</dbReference>
<feature type="binding site" evidence="10">
    <location>
        <begin position="13"/>
        <end position="18"/>
    </location>
    <ligand>
        <name>substrate</name>
    </ligand>
</feature>
<comment type="subunit">
    <text evidence="10">Monomer.</text>
</comment>
<name>A0ABY2BFF5_9ACTN</name>
<comment type="function">
    <text evidence="2 10 12">Catalyzes the transfer of a dimethylallyl group onto the adenine at position 37 in tRNAs that read codons beginning with uridine, leading to the formation of N6-(dimethylallyl)adenosine (i(6)A).</text>
</comment>
<dbReference type="InterPro" id="IPR027417">
    <property type="entry name" value="P-loop_NTPase"/>
</dbReference>
<comment type="caution">
    <text evidence="10">Lacks conserved residue(s) required for the propagation of feature annotation.</text>
</comment>
<gene>
    <name evidence="10" type="primary">miaA</name>
    <name evidence="14" type="ORF">EV644_11144</name>
</gene>
<evidence type="ECO:0000313" key="15">
    <source>
        <dbReference type="Proteomes" id="UP000295818"/>
    </source>
</evidence>
<dbReference type="Pfam" id="PF01715">
    <property type="entry name" value="IPPT"/>
    <property type="match status" value="1"/>
</dbReference>
<dbReference type="Gene3D" id="3.40.50.300">
    <property type="entry name" value="P-loop containing nucleotide triphosphate hydrolases"/>
    <property type="match status" value="1"/>
</dbReference>
<comment type="catalytic activity">
    <reaction evidence="9 10 11">
        <text>adenosine(37) in tRNA + dimethylallyl diphosphate = N(6)-dimethylallyladenosine(37) in tRNA + diphosphate</text>
        <dbReference type="Rhea" id="RHEA:26482"/>
        <dbReference type="Rhea" id="RHEA-COMP:10162"/>
        <dbReference type="Rhea" id="RHEA-COMP:10375"/>
        <dbReference type="ChEBI" id="CHEBI:33019"/>
        <dbReference type="ChEBI" id="CHEBI:57623"/>
        <dbReference type="ChEBI" id="CHEBI:74411"/>
        <dbReference type="ChEBI" id="CHEBI:74415"/>
        <dbReference type="EC" id="2.5.1.75"/>
    </reaction>
</comment>
<keyword evidence="4 10" id="KW-0808">Transferase</keyword>
<dbReference type="InterPro" id="IPR018022">
    <property type="entry name" value="IPT"/>
</dbReference>
<evidence type="ECO:0000256" key="1">
    <source>
        <dbReference type="ARBA" id="ARBA00001946"/>
    </source>
</evidence>